<feature type="compositionally biased region" description="Polar residues" evidence="1">
    <location>
        <begin position="275"/>
        <end position="291"/>
    </location>
</feature>
<name>A0A518GRB0_9PLAN</name>
<accession>A0A518GRB0</accession>
<keyword evidence="4" id="KW-1185">Reference proteome</keyword>
<dbReference type="GO" id="GO:0016787">
    <property type="term" value="F:hydrolase activity"/>
    <property type="evidence" value="ECO:0007669"/>
    <property type="project" value="InterPro"/>
</dbReference>
<organism evidence="3 4">
    <name type="scientific">Planctopirus ephydatiae</name>
    <dbReference type="NCBI Taxonomy" id="2528019"/>
    <lineage>
        <taxon>Bacteria</taxon>
        <taxon>Pseudomonadati</taxon>
        <taxon>Planctomycetota</taxon>
        <taxon>Planctomycetia</taxon>
        <taxon>Planctomycetales</taxon>
        <taxon>Planctomycetaceae</taxon>
        <taxon>Planctopirus</taxon>
    </lineage>
</organism>
<sequence>MNTLQLQGRSRHDRSIVIRLSCASFRRTIGLWICVSLCVVTTPSKGDEAKSASNISQGAGIQEPSQLPQPQQPPVPPSTGAAAITADSPQRQLLSVSDIKKNWLIFSVEKTGRDDVWKVQKAATEEDSELICLGKPFGYLQSPEKFADFDLGFEWKYPDDPNGNSGLLVYTDKEERIWPDSIQIQLHAPAAGSIFPAGAATSNTTINVKGLSRPLGEWNSLQVSSRSGRLTVVVNGTRVGEVLATDQTSGRLALQSEGAVVHFRRFWLNPAPRENSVTPEKSVSVEKSVTLETDKPPTKVDSDPVGSSEPKPPAANPQS</sequence>
<evidence type="ECO:0000259" key="2">
    <source>
        <dbReference type="Pfam" id="PF06439"/>
    </source>
</evidence>
<dbReference type="Pfam" id="PF06439">
    <property type="entry name" value="3keto-disac_hyd"/>
    <property type="match status" value="1"/>
</dbReference>
<proteinExistence type="predicted"/>
<feature type="compositionally biased region" description="Basic and acidic residues" evidence="1">
    <location>
        <begin position="292"/>
        <end position="302"/>
    </location>
</feature>
<gene>
    <name evidence="3" type="ORF">Spb1_30620</name>
</gene>
<dbReference type="Gene3D" id="2.60.120.560">
    <property type="entry name" value="Exo-inulinase, domain 1"/>
    <property type="match status" value="1"/>
</dbReference>
<dbReference type="InterPro" id="IPR010496">
    <property type="entry name" value="AL/BT2_dom"/>
</dbReference>
<feature type="compositionally biased region" description="Pro residues" evidence="1">
    <location>
        <begin position="310"/>
        <end position="319"/>
    </location>
</feature>
<feature type="region of interest" description="Disordered" evidence="1">
    <location>
        <begin position="272"/>
        <end position="319"/>
    </location>
</feature>
<feature type="region of interest" description="Disordered" evidence="1">
    <location>
        <begin position="49"/>
        <end position="83"/>
    </location>
</feature>
<dbReference type="KEGG" id="peh:Spb1_30620"/>
<dbReference type="AlphaFoldDB" id="A0A518GRB0"/>
<dbReference type="Proteomes" id="UP000315349">
    <property type="component" value="Chromosome"/>
</dbReference>
<protein>
    <recommendedName>
        <fullName evidence="2">3-keto-alpha-glucoside-1,2-lyase/3-keto-2-hydroxy-glucal hydratase domain-containing protein</fullName>
    </recommendedName>
</protein>
<reference evidence="3 4" key="1">
    <citation type="submission" date="2019-02" db="EMBL/GenBank/DDBJ databases">
        <title>Deep-cultivation of Planctomycetes and their phenomic and genomic characterization uncovers novel biology.</title>
        <authorList>
            <person name="Wiegand S."/>
            <person name="Jogler M."/>
            <person name="Boedeker C."/>
            <person name="Pinto D."/>
            <person name="Vollmers J."/>
            <person name="Rivas-Marin E."/>
            <person name="Kohn T."/>
            <person name="Peeters S.H."/>
            <person name="Heuer A."/>
            <person name="Rast P."/>
            <person name="Oberbeckmann S."/>
            <person name="Bunk B."/>
            <person name="Jeske O."/>
            <person name="Meyerdierks A."/>
            <person name="Storesund J.E."/>
            <person name="Kallscheuer N."/>
            <person name="Luecker S."/>
            <person name="Lage O.M."/>
            <person name="Pohl T."/>
            <person name="Merkel B.J."/>
            <person name="Hornburger P."/>
            <person name="Mueller R.-W."/>
            <person name="Bruemmer F."/>
            <person name="Labrenz M."/>
            <person name="Spormann A.M."/>
            <person name="Op den Camp H."/>
            <person name="Overmann J."/>
            <person name="Amann R."/>
            <person name="Jetten M.S.M."/>
            <person name="Mascher T."/>
            <person name="Medema M.H."/>
            <person name="Devos D.P."/>
            <person name="Kaster A.-K."/>
            <person name="Ovreas L."/>
            <person name="Rohde M."/>
            <person name="Galperin M.Y."/>
            <person name="Jogler C."/>
        </authorList>
    </citation>
    <scope>NUCLEOTIDE SEQUENCE [LARGE SCALE GENOMIC DNA]</scope>
    <source>
        <strain evidence="3 4">Spb1</strain>
    </source>
</reference>
<evidence type="ECO:0000313" key="3">
    <source>
        <dbReference type="EMBL" id="QDV31124.1"/>
    </source>
</evidence>
<evidence type="ECO:0000313" key="4">
    <source>
        <dbReference type="Proteomes" id="UP000315349"/>
    </source>
</evidence>
<evidence type="ECO:0000256" key="1">
    <source>
        <dbReference type="SAM" id="MobiDB-lite"/>
    </source>
</evidence>
<dbReference type="EMBL" id="CP036299">
    <property type="protein sequence ID" value="QDV31124.1"/>
    <property type="molecule type" value="Genomic_DNA"/>
</dbReference>
<feature type="domain" description="3-keto-alpha-glucoside-1,2-lyase/3-keto-2-hydroxy-glucal hydratase" evidence="2">
    <location>
        <begin position="117"/>
        <end position="268"/>
    </location>
</feature>